<dbReference type="InterPro" id="IPR007842">
    <property type="entry name" value="HEPN_dom"/>
</dbReference>
<dbReference type="AlphaFoldDB" id="X1AQC9"/>
<comment type="caution">
    <text evidence="2">The sequence shown here is derived from an EMBL/GenBank/DDBJ whole genome shotgun (WGS) entry which is preliminary data.</text>
</comment>
<dbReference type="Gene3D" id="1.20.120.330">
    <property type="entry name" value="Nucleotidyltransferases domain 2"/>
    <property type="match status" value="1"/>
</dbReference>
<dbReference type="EMBL" id="BART01000719">
    <property type="protein sequence ID" value="GAG74478.1"/>
    <property type="molecule type" value="Genomic_DNA"/>
</dbReference>
<proteinExistence type="predicted"/>
<evidence type="ECO:0000259" key="1">
    <source>
        <dbReference type="Pfam" id="PF05168"/>
    </source>
</evidence>
<evidence type="ECO:0000313" key="2">
    <source>
        <dbReference type="EMBL" id="GAG74478.1"/>
    </source>
</evidence>
<reference evidence="2" key="1">
    <citation type="journal article" date="2014" name="Front. Microbiol.">
        <title>High frequency of phylogenetically diverse reductive dehalogenase-homologous genes in deep subseafloor sedimentary metagenomes.</title>
        <authorList>
            <person name="Kawai M."/>
            <person name="Futagami T."/>
            <person name="Toyoda A."/>
            <person name="Takaki Y."/>
            <person name="Nishi S."/>
            <person name="Hori S."/>
            <person name="Arai W."/>
            <person name="Tsubouchi T."/>
            <person name="Morono Y."/>
            <person name="Uchiyama I."/>
            <person name="Ito T."/>
            <person name="Fujiyama A."/>
            <person name="Inagaki F."/>
            <person name="Takami H."/>
        </authorList>
    </citation>
    <scope>NUCLEOTIDE SEQUENCE</scope>
    <source>
        <strain evidence="2">Expedition CK06-06</strain>
    </source>
</reference>
<dbReference type="SUPFAM" id="SSF81593">
    <property type="entry name" value="Nucleotidyltransferase substrate binding subunit/domain"/>
    <property type="match status" value="1"/>
</dbReference>
<gene>
    <name evidence="2" type="ORF">S01H4_03072</name>
</gene>
<protein>
    <recommendedName>
        <fullName evidence="1">HEPN domain-containing protein</fullName>
    </recommendedName>
</protein>
<dbReference type="Pfam" id="PF05168">
    <property type="entry name" value="HEPN"/>
    <property type="match status" value="1"/>
</dbReference>
<accession>X1AQC9</accession>
<feature type="domain" description="HEPN" evidence="1">
    <location>
        <begin position="18"/>
        <end position="130"/>
    </location>
</feature>
<sequence length="134" mass="15452">MVHKLKTRVISRPLYINYLKRAEECLDAARNSFNSKKWNAATINAVHSCIAACDAMCVYFLGKRYAGGSHDEAVTLFKTIKSGQEMDINANRIARIVRIKNMAEYEERLVSKYEAERIPRDCERLFEYIEGELP</sequence>
<name>X1AQC9_9ZZZZ</name>
<organism evidence="2">
    <name type="scientific">marine sediment metagenome</name>
    <dbReference type="NCBI Taxonomy" id="412755"/>
    <lineage>
        <taxon>unclassified sequences</taxon>
        <taxon>metagenomes</taxon>
        <taxon>ecological metagenomes</taxon>
    </lineage>
</organism>